<organism evidence="2 3">
    <name type="scientific">Pieris macdunnoughi</name>
    <dbReference type="NCBI Taxonomy" id="345717"/>
    <lineage>
        <taxon>Eukaryota</taxon>
        <taxon>Metazoa</taxon>
        <taxon>Ecdysozoa</taxon>
        <taxon>Arthropoda</taxon>
        <taxon>Hexapoda</taxon>
        <taxon>Insecta</taxon>
        <taxon>Pterygota</taxon>
        <taxon>Neoptera</taxon>
        <taxon>Endopterygota</taxon>
        <taxon>Lepidoptera</taxon>
        <taxon>Glossata</taxon>
        <taxon>Ditrysia</taxon>
        <taxon>Papilionoidea</taxon>
        <taxon>Pieridae</taxon>
        <taxon>Pierinae</taxon>
        <taxon>Pieris</taxon>
    </lineage>
</organism>
<dbReference type="OrthoDB" id="421226at2759"/>
<dbReference type="Proteomes" id="UP000663880">
    <property type="component" value="Unassembled WGS sequence"/>
</dbReference>
<comment type="caution">
    <text evidence="2">The sequence shown here is derived from an EMBL/GenBank/DDBJ whole genome shotgun (WGS) entry which is preliminary data.</text>
</comment>
<evidence type="ECO:0000313" key="2">
    <source>
        <dbReference type="EMBL" id="CAF4872195.1"/>
    </source>
</evidence>
<accession>A0A821TBW6</accession>
<reference evidence="2" key="1">
    <citation type="submission" date="2021-02" db="EMBL/GenBank/DDBJ databases">
        <authorList>
            <person name="Steward A R."/>
        </authorList>
    </citation>
    <scope>NUCLEOTIDE SEQUENCE</scope>
</reference>
<dbReference type="EMBL" id="CAJOBZ010000023">
    <property type="protein sequence ID" value="CAF4872195.1"/>
    <property type="molecule type" value="Genomic_DNA"/>
</dbReference>
<keyword evidence="1" id="KW-1133">Transmembrane helix</keyword>
<proteinExistence type="predicted"/>
<feature type="transmembrane region" description="Helical" evidence="1">
    <location>
        <begin position="75"/>
        <end position="94"/>
    </location>
</feature>
<name>A0A821TBW6_9NEOP</name>
<evidence type="ECO:0000313" key="3">
    <source>
        <dbReference type="Proteomes" id="UP000663880"/>
    </source>
</evidence>
<keyword evidence="3" id="KW-1185">Reference proteome</keyword>
<evidence type="ECO:0000256" key="1">
    <source>
        <dbReference type="SAM" id="Phobius"/>
    </source>
</evidence>
<keyword evidence="1" id="KW-0472">Membrane</keyword>
<gene>
    <name evidence="2" type="ORF">PMACD_LOCUS8865</name>
</gene>
<sequence>MRNEKQDLFRQASPRDLEKLAFLERQERPYYMWWSQDCLARTFFHLPNKTLWNCFVCATTLTAVVLIAITREYEINIQAFFNAVYIIHVAALMCQVVRRLQYSYIDYCTAGKPFNLIIFKAAIKKRDLARRTESEWHFDIRNLRVSYLKT</sequence>
<feature type="transmembrane region" description="Helical" evidence="1">
    <location>
        <begin position="50"/>
        <end position="69"/>
    </location>
</feature>
<keyword evidence="1" id="KW-0812">Transmembrane</keyword>
<protein>
    <submittedName>
        <fullName evidence="2">Uncharacterized protein</fullName>
    </submittedName>
</protein>
<dbReference type="AlphaFoldDB" id="A0A821TBW6"/>